<name>A0ABW1N476_9GAMM</name>
<feature type="signal peptide" evidence="1">
    <location>
        <begin position="1"/>
        <end position="28"/>
    </location>
</feature>
<dbReference type="Proteomes" id="UP001596115">
    <property type="component" value="Unassembled WGS sequence"/>
</dbReference>
<evidence type="ECO:0000313" key="3">
    <source>
        <dbReference type="Proteomes" id="UP001596115"/>
    </source>
</evidence>
<keyword evidence="1" id="KW-0732">Signal</keyword>
<gene>
    <name evidence="2" type="ORF">ACFLLB_12325</name>
</gene>
<comment type="caution">
    <text evidence="2">The sequence shown here is derived from an EMBL/GenBank/DDBJ whole genome shotgun (WGS) entry which is preliminary data.</text>
</comment>
<evidence type="ECO:0000313" key="2">
    <source>
        <dbReference type="EMBL" id="MFC6070358.1"/>
    </source>
</evidence>
<accession>A0ABW1N476</accession>
<feature type="chain" id="PRO_5046125066" evidence="1">
    <location>
        <begin position="29"/>
        <end position="244"/>
    </location>
</feature>
<organism evidence="2 3">
    <name type="scientific">Stenotrophomonas geniculata</name>
    <dbReference type="NCBI Taxonomy" id="86188"/>
    <lineage>
        <taxon>Bacteria</taxon>
        <taxon>Pseudomonadati</taxon>
        <taxon>Pseudomonadota</taxon>
        <taxon>Gammaproteobacteria</taxon>
        <taxon>Lysobacterales</taxon>
        <taxon>Lysobacteraceae</taxon>
        <taxon>Stenotrophomonas</taxon>
    </lineage>
</organism>
<protein>
    <submittedName>
        <fullName evidence="2">Uncharacterized protein</fullName>
    </submittedName>
</protein>
<keyword evidence="3" id="KW-1185">Reference proteome</keyword>
<sequence length="244" mass="26766">MPAGMFSTSGRNCLLAVVLSLAALPAAAQSPTPSLFCGFWTEEADGTWSVSREVDAATGATASRDTYEWTSNSTPFGTGMASSWTLNYYWPQDATRQKVVPEAEVVVVMDFRFDAKEIGQEPKDPGHTWIHLYRSEDPNKQFSVYSTSLTGSMDWNRLRNGNLGGRAFLSLDTLLAYGTGLEKLVWQIRGAPNALGVTESYAKGVLPIATMRGKLAKILKLRAELDRKAGKFRSECKLPIEVSE</sequence>
<reference evidence="2 3" key="1">
    <citation type="submission" date="2024-09" db="EMBL/GenBank/DDBJ databases">
        <title>Whole genome analysis of Stenotrophomonas geniculata MK-1, and its biological control impact on peanut foliage fungus diseases.</title>
        <authorList>
            <person name="Ahsan T."/>
        </authorList>
    </citation>
    <scope>NUCLEOTIDE SEQUENCE [LARGE SCALE GENOMIC DNA]</scope>
    <source>
        <strain evidence="2 3">MK-1</strain>
    </source>
</reference>
<dbReference type="EMBL" id="JBHRFL010000019">
    <property type="protein sequence ID" value="MFC6070358.1"/>
    <property type="molecule type" value="Genomic_DNA"/>
</dbReference>
<proteinExistence type="predicted"/>
<evidence type="ECO:0000256" key="1">
    <source>
        <dbReference type="SAM" id="SignalP"/>
    </source>
</evidence>
<dbReference type="RefSeq" id="WP_224328287.1">
    <property type="nucleotide sequence ID" value="NZ_JAXBQP010000014.1"/>
</dbReference>